<dbReference type="GO" id="GO:0005829">
    <property type="term" value="C:cytosol"/>
    <property type="evidence" value="ECO:0007669"/>
    <property type="project" value="TreeGrafter"/>
</dbReference>
<feature type="compositionally biased region" description="Pro residues" evidence="2">
    <location>
        <begin position="144"/>
        <end position="153"/>
    </location>
</feature>
<gene>
    <name evidence="5" type="ORF">MEBOL_006713</name>
</gene>
<evidence type="ECO:0000313" key="5">
    <source>
        <dbReference type="EMBL" id="ATB33224.1"/>
    </source>
</evidence>
<sequence length="172" mass="18213">MSPERAKKPSESEVYALVVGKIIATLRVQKEWSQEELARRVGLTQSTLSRIERGQAHPDPFTFKKFAEVFGMGVEEFHTRVNEAMEATKRATQGATKKASDSSPWWEVAIGVAGIVGLVGLVSFAVAAILEEQKPDESDATPPDASPQPPGPKTPGGAGAAGTAASGRPRSS</sequence>
<dbReference type="PANTHER" id="PTHR46797">
    <property type="entry name" value="HTH-TYPE TRANSCRIPTIONAL REGULATOR"/>
    <property type="match status" value="1"/>
</dbReference>
<dbReference type="GO" id="GO:0003677">
    <property type="term" value="F:DNA binding"/>
    <property type="evidence" value="ECO:0007669"/>
    <property type="project" value="UniProtKB-KW"/>
</dbReference>
<organism evidence="5 6">
    <name type="scientific">Melittangium boletus DSM 14713</name>
    <dbReference type="NCBI Taxonomy" id="1294270"/>
    <lineage>
        <taxon>Bacteria</taxon>
        <taxon>Pseudomonadati</taxon>
        <taxon>Myxococcota</taxon>
        <taxon>Myxococcia</taxon>
        <taxon>Myxococcales</taxon>
        <taxon>Cystobacterineae</taxon>
        <taxon>Archangiaceae</taxon>
        <taxon>Melittangium</taxon>
    </lineage>
</organism>
<keyword evidence="1" id="KW-0238">DNA-binding</keyword>
<dbReference type="PANTHER" id="PTHR46797:SF1">
    <property type="entry name" value="METHYLPHOSPHONATE SYNTHASE"/>
    <property type="match status" value="1"/>
</dbReference>
<dbReference type="Gene3D" id="1.10.260.40">
    <property type="entry name" value="lambda repressor-like DNA-binding domains"/>
    <property type="match status" value="1"/>
</dbReference>
<evidence type="ECO:0000259" key="4">
    <source>
        <dbReference type="PROSITE" id="PS50943"/>
    </source>
</evidence>
<dbReference type="EMBL" id="CP022163">
    <property type="protein sequence ID" value="ATB33224.1"/>
    <property type="molecule type" value="Genomic_DNA"/>
</dbReference>
<accession>A0A250INB1</accession>
<dbReference type="Pfam" id="PF01381">
    <property type="entry name" value="HTH_3"/>
    <property type="match status" value="1"/>
</dbReference>
<dbReference type="SMART" id="SM00530">
    <property type="entry name" value="HTH_XRE"/>
    <property type="match status" value="1"/>
</dbReference>
<dbReference type="SUPFAM" id="SSF47413">
    <property type="entry name" value="lambda repressor-like DNA-binding domains"/>
    <property type="match status" value="1"/>
</dbReference>
<feature type="domain" description="HTH cro/C1-type" evidence="4">
    <location>
        <begin position="23"/>
        <end position="77"/>
    </location>
</feature>
<dbReference type="InterPro" id="IPR001387">
    <property type="entry name" value="Cro/C1-type_HTH"/>
</dbReference>
<name>A0A250INB1_9BACT</name>
<proteinExistence type="predicted"/>
<protein>
    <submittedName>
        <fullName evidence="5">Transcriptional regulator</fullName>
    </submittedName>
</protein>
<evidence type="ECO:0000256" key="3">
    <source>
        <dbReference type="SAM" id="Phobius"/>
    </source>
</evidence>
<dbReference type="KEGG" id="mbd:MEBOL_006713"/>
<dbReference type="Proteomes" id="UP000217289">
    <property type="component" value="Chromosome"/>
</dbReference>
<keyword evidence="3" id="KW-0812">Transmembrane</keyword>
<feature type="region of interest" description="Disordered" evidence="2">
    <location>
        <begin position="133"/>
        <end position="172"/>
    </location>
</feature>
<feature type="transmembrane region" description="Helical" evidence="3">
    <location>
        <begin position="105"/>
        <end position="130"/>
    </location>
</feature>
<dbReference type="InterPro" id="IPR050807">
    <property type="entry name" value="TransReg_Diox_bact_type"/>
</dbReference>
<keyword evidence="3" id="KW-1133">Transmembrane helix</keyword>
<feature type="compositionally biased region" description="Low complexity" evidence="2">
    <location>
        <begin position="161"/>
        <end position="172"/>
    </location>
</feature>
<dbReference type="PROSITE" id="PS50943">
    <property type="entry name" value="HTH_CROC1"/>
    <property type="match status" value="1"/>
</dbReference>
<reference evidence="5 6" key="1">
    <citation type="submission" date="2017-06" db="EMBL/GenBank/DDBJ databases">
        <authorList>
            <person name="Kim H.J."/>
            <person name="Triplett B.A."/>
        </authorList>
    </citation>
    <scope>NUCLEOTIDE SEQUENCE [LARGE SCALE GENOMIC DNA]</scope>
    <source>
        <strain evidence="5 6">DSM 14713</strain>
    </source>
</reference>
<dbReference type="OrthoDB" id="5343295at2"/>
<dbReference type="CDD" id="cd00093">
    <property type="entry name" value="HTH_XRE"/>
    <property type="match status" value="1"/>
</dbReference>
<dbReference type="GO" id="GO:0003700">
    <property type="term" value="F:DNA-binding transcription factor activity"/>
    <property type="evidence" value="ECO:0007669"/>
    <property type="project" value="TreeGrafter"/>
</dbReference>
<keyword evidence="3" id="KW-0472">Membrane</keyword>
<evidence type="ECO:0000256" key="2">
    <source>
        <dbReference type="SAM" id="MobiDB-lite"/>
    </source>
</evidence>
<dbReference type="AlphaFoldDB" id="A0A250INB1"/>
<evidence type="ECO:0000256" key="1">
    <source>
        <dbReference type="ARBA" id="ARBA00023125"/>
    </source>
</evidence>
<dbReference type="InterPro" id="IPR010982">
    <property type="entry name" value="Lambda_DNA-bd_dom_sf"/>
</dbReference>
<keyword evidence="6" id="KW-1185">Reference proteome</keyword>
<evidence type="ECO:0000313" key="6">
    <source>
        <dbReference type="Proteomes" id="UP000217289"/>
    </source>
</evidence>